<evidence type="ECO:0000313" key="2">
    <source>
        <dbReference type="EMBL" id="TNN73062.1"/>
    </source>
</evidence>
<proteinExistence type="predicted"/>
<comment type="caution">
    <text evidence="2">The sequence shown here is derived from an EMBL/GenBank/DDBJ whole genome shotgun (WGS) entry which is preliminary data.</text>
</comment>
<dbReference type="Proteomes" id="UP000314294">
    <property type="component" value="Unassembled WGS sequence"/>
</dbReference>
<reference evidence="2 3" key="1">
    <citation type="submission" date="2019-03" db="EMBL/GenBank/DDBJ databases">
        <title>First draft genome of Liparis tanakae, snailfish: a comprehensive survey of snailfish specific genes.</title>
        <authorList>
            <person name="Kim W."/>
            <person name="Song I."/>
            <person name="Jeong J.-H."/>
            <person name="Kim D."/>
            <person name="Kim S."/>
            <person name="Ryu S."/>
            <person name="Song J.Y."/>
            <person name="Lee S.K."/>
        </authorList>
    </citation>
    <scope>NUCLEOTIDE SEQUENCE [LARGE SCALE GENOMIC DNA]</scope>
    <source>
        <tissue evidence="2">Muscle</tissue>
    </source>
</reference>
<name>A0A4Z2I701_9TELE</name>
<evidence type="ECO:0000313" key="3">
    <source>
        <dbReference type="Proteomes" id="UP000314294"/>
    </source>
</evidence>
<sequence>MRCGLRGVVQHIHQRPQSGRGHPPSMAASLAELMSEPGCAARSHLLPMQSESCGADVKPRDDGLTAVRLHLLHGLRGERLRSTTDTDTHAA</sequence>
<organism evidence="2 3">
    <name type="scientific">Liparis tanakae</name>
    <name type="common">Tanaka's snailfish</name>
    <dbReference type="NCBI Taxonomy" id="230148"/>
    <lineage>
        <taxon>Eukaryota</taxon>
        <taxon>Metazoa</taxon>
        <taxon>Chordata</taxon>
        <taxon>Craniata</taxon>
        <taxon>Vertebrata</taxon>
        <taxon>Euteleostomi</taxon>
        <taxon>Actinopterygii</taxon>
        <taxon>Neopterygii</taxon>
        <taxon>Teleostei</taxon>
        <taxon>Neoteleostei</taxon>
        <taxon>Acanthomorphata</taxon>
        <taxon>Eupercaria</taxon>
        <taxon>Perciformes</taxon>
        <taxon>Cottioidei</taxon>
        <taxon>Cottales</taxon>
        <taxon>Liparidae</taxon>
        <taxon>Liparis</taxon>
    </lineage>
</organism>
<dbReference type="AlphaFoldDB" id="A0A4Z2I701"/>
<keyword evidence="3" id="KW-1185">Reference proteome</keyword>
<feature type="region of interest" description="Disordered" evidence="1">
    <location>
        <begin position="1"/>
        <end position="26"/>
    </location>
</feature>
<protein>
    <submittedName>
        <fullName evidence="2">Uncharacterized protein</fullName>
    </submittedName>
</protein>
<gene>
    <name evidence="2" type="ORF">EYF80_016732</name>
</gene>
<dbReference type="EMBL" id="SRLO01000129">
    <property type="protein sequence ID" value="TNN73062.1"/>
    <property type="molecule type" value="Genomic_DNA"/>
</dbReference>
<evidence type="ECO:0000256" key="1">
    <source>
        <dbReference type="SAM" id="MobiDB-lite"/>
    </source>
</evidence>
<accession>A0A4Z2I701</accession>